<dbReference type="GO" id="GO:0006799">
    <property type="term" value="P:polyphosphate biosynthetic process"/>
    <property type="evidence" value="ECO:0007669"/>
    <property type="project" value="InterPro"/>
</dbReference>
<accession>T0YVM9</accession>
<sequence>MQDQDTDLFAILRRGDLFVHHPYDSFAATTERFIEQASRDPRVVAIKQTLYRTSGDTPIIDALTRAAEDGKQVVVLVEIKARFDEQNNIRWARQLERVGAHVAYGVAGLKTHAKLALVVRQEETGVRHYAHIGTGNY</sequence>
<dbReference type="AlphaFoldDB" id="T0YVM9"/>
<feature type="non-terminal residue" evidence="2">
    <location>
        <position position="137"/>
    </location>
</feature>
<reference evidence="2" key="2">
    <citation type="journal article" date="2014" name="ISME J.">
        <title>Microbial stratification in low pH oxic and suboxic macroscopic growths along an acid mine drainage.</title>
        <authorList>
            <person name="Mendez-Garcia C."/>
            <person name="Mesa V."/>
            <person name="Sprenger R.R."/>
            <person name="Richter M."/>
            <person name="Diez M.S."/>
            <person name="Solano J."/>
            <person name="Bargiela R."/>
            <person name="Golyshina O.V."/>
            <person name="Manteca A."/>
            <person name="Ramos J.L."/>
            <person name="Gallego J.R."/>
            <person name="Llorente I."/>
            <person name="Martins Dos Santos V.A."/>
            <person name="Jensen O.N."/>
            <person name="Pelaez A.I."/>
            <person name="Sanchez J."/>
            <person name="Ferrer M."/>
        </authorList>
    </citation>
    <scope>NUCLEOTIDE SEQUENCE</scope>
</reference>
<dbReference type="PANTHER" id="PTHR30218:SF0">
    <property type="entry name" value="POLYPHOSPHATE KINASE"/>
    <property type="match status" value="1"/>
</dbReference>
<protein>
    <submittedName>
        <fullName evidence="2">Polyphosphate kinase</fullName>
        <ecNumber evidence="2">2.7.4.1</ecNumber>
    </submittedName>
</protein>
<dbReference type="InterPro" id="IPR003414">
    <property type="entry name" value="PP_kinase"/>
</dbReference>
<dbReference type="Pfam" id="PF17941">
    <property type="entry name" value="PP_kinase_C_1"/>
    <property type="match status" value="1"/>
</dbReference>
<dbReference type="GO" id="GO:0009358">
    <property type="term" value="C:polyphosphate kinase complex"/>
    <property type="evidence" value="ECO:0007669"/>
    <property type="project" value="InterPro"/>
</dbReference>
<dbReference type="SUPFAM" id="SSF56024">
    <property type="entry name" value="Phospholipase D/nuclease"/>
    <property type="match status" value="1"/>
</dbReference>
<dbReference type="GO" id="GO:0008976">
    <property type="term" value="F:polyphosphate kinase activity"/>
    <property type="evidence" value="ECO:0007669"/>
    <property type="project" value="UniProtKB-EC"/>
</dbReference>
<evidence type="ECO:0000313" key="2">
    <source>
        <dbReference type="EMBL" id="EQD39621.1"/>
    </source>
</evidence>
<name>T0YVM9_9ZZZZ</name>
<dbReference type="EC" id="2.7.4.1" evidence="2"/>
<dbReference type="Gene3D" id="3.30.870.10">
    <property type="entry name" value="Endonuclease Chain A"/>
    <property type="match status" value="1"/>
</dbReference>
<proteinExistence type="predicted"/>
<comment type="caution">
    <text evidence="2">The sequence shown here is derived from an EMBL/GenBank/DDBJ whole genome shotgun (WGS) entry which is preliminary data.</text>
</comment>
<reference evidence="2" key="1">
    <citation type="submission" date="2013-08" db="EMBL/GenBank/DDBJ databases">
        <authorList>
            <person name="Mendez C."/>
            <person name="Richter M."/>
            <person name="Ferrer M."/>
            <person name="Sanchez J."/>
        </authorList>
    </citation>
    <scope>NUCLEOTIDE SEQUENCE</scope>
</reference>
<keyword evidence="2" id="KW-0418">Kinase</keyword>
<dbReference type="InterPro" id="IPR041108">
    <property type="entry name" value="PP_kinase_C_1"/>
</dbReference>
<organism evidence="2">
    <name type="scientific">mine drainage metagenome</name>
    <dbReference type="NCBI Taxonomy" id="410659"/>
    <lineage>
        <taxon>unclassified sequences</taxon>
        <taxon>metagenomes</taxon>
        <taxon>ecological metagenomes</taxon>
    </lineage>
</organism>
<evidence type="ECO:0000259" key="1">
    <source>
        <dbReference type="Pfam" id="PF17941"/>
    </source>
</evidence>
<dbReference type="EMBL" id="AUZZ01008054">
    <property type="protein sequence ID" value="EQD39621.1"/>
    <property type="molecule type" value="Genomic_DNA"/>
</dbReference>
<keyword evidence="2" id="KW-0808">Transferase</keyword>
<feature type="domain" description="Polyphosphate kinase C-terminal" evidence="1">
    <location>
        <begin position="8"/>
        <end position="137"/>
    </location>
</feature>
<gene>
    <name evidence="2" type="ORF">B2A_11174</name>
</gene>
<dbReference type="PANTHER" id="PTHR30218">
    <property type="entry name" value="POLYPHOSPHATE KINASE"/>
    <property type="match status" value="1"/>
</dbReference>